<dbReference type="STRING" id="2004952.A0A2C5YPC8"/>
<keyword evidence="1" id="KW-0732">Signal</keyword>
<evidence type="ECO:0000259" key="2">
    <source>
        <dbReference type="Pfam" id="PF22807"/>
    </source>
</evidence>
<protein>
    <recommendedName>
        <fullName evidence="2">Pyrroloquinoline quinone-dependent pyranose dehydrogenase beta-propeller domain-containing protein</fullName>
    </recommendedName>
</protein>
<dbReference type="SUPFAM" id="SSF50952">
    <property type="entry name" value="Soluble quinoprotein glucose dehydrogenase"/>
    <property type="match status" value="1"/>
</dbReference>
<dbReference type="EMBL" id="NJES01000776">
    <property type="protein sequence ID" value="PHH69370.1"/>
    <property type="molecule type" value="Genomic_DNA"/>
</dbReference>
<comment type="caution">
    <text evidence="3">The sequence shown here is derived from an EMBL/GenBank/DDBJ whole genome shotgun (WGS) entry which is preliminary data.</text>
</comment>
<reference evidence="3 4" key="1">
    <citation type="submission" date="2017-06" db="EMBL/GenBank/DDBJ databases">
        <title>Ant-infecting Ophiocordyceps genomes reveal a high diversity of potential behavioral manipulation genes and a possible major role for enterotoxins.</title>
        <authorList>
            <person name="De Bekker C."/>
            <person name="Evans H.C."/>
            <person name="Brachmann A."/>
            <person name="Hughes D.P."/>
        </authorList>
    </citation>
    <scope>NUCLEOTIDE SEQUENCE [LARGE SCALE GENOMIC DNA]</scope>
    <source>
        <strain evidence="3 4">Map16</strain>
    </source>
</reference>
<dbReference type="AlphaFoldDB" id="A0A2C5YPC8"/>
<name>A0A2C5YPC8_9HYPO</name>
<dbReference type="Proteomes" id="UP000226431">
    <property type="component" value="Unassembled WGS sequence"/>
</dbReference>
<organism evidence="3 4">
    <name type="scientific">Ophiocordyceps camponoti-rufipedis</name>
    <dbReference type="NCBI Taxonomy" id="2004952"/>
    <lineage>
        <taxon>Eukaryota</taxon>
        <taxon>Fungi</taxon>
        <taxon>Dikarya</taxon>
        <taxon>Ascomycota</taxon>
        <taxon>Pezizomycotina</taxon>
        <taxon>Sordariomycetes</taxon>
        <taxon>Hypocreomycetidae</taxon>
        <taxon>Hypocreales</taxon>
        <taxon>Ophiocordycipitaceae</taxon>
        <taxon>Ophiocordyceps</taxon>
    </lineage>
</organism>
<keyword evidence="4" id="KW-1185">Reference proteome</keyword>
<feature type="signal peptide" evidence="1">
    <location>
        <begin position="1"/>
        <end position="21"/>
    </location>
</feature>
<dbReference type="InterPro" id="IPR011041">
    <property type="entry name" value="Quinoprot_gluc/sorb_DH_b-prop"/>
</dbReference>
<dbReference type="InterPro" id="IPR054539">
    <property type="entry name" value="Beta-prop_PDH"/>
</dbReference>
<evidence type="ECO:0000256" key="1">
    <source>
        <dbReference type="SAM" id="SignalP"/>
    </source>
</evidence>
<accession>A0A2C5YPC8</accession>
<evidence type="ECO:0000313" key="3">
    <source>
        <dbReference type="EMBL" id="PHH69370.1"/>
    </source>
</evidence>
<sequence length="237" mass="25508">MGRQLVRTLAAVALLAARALAGANLTAAKGLEHGLVVDGLKRPRGVVEDSRGNLLVVERGKGIVRLVLDDGEGAKVRVASRTMAVNESKWSVENSLDNMHRHNRDIHQTNPGDELNFHGQPSNPHSRVYGRNFGYPACVAIFDASVIQGYPGGARTGMQMTGDHMRGMNFTDQYCQSHTVAPVITLDAHLAPLDIDFLDDGSAAFISMHGSWNRKPGVGYRGLLELGGVGEGIVRGY</sequence>
<proteinExistence type="predicted"/>
<feature type="chain" id="PRO_5012134980" description="Pyrroloquinoline quinone-dependent pyranose dehydrogenase beta-propeller domain-containing protein" evidence="1">
    <location>
        <begin position="22"/>
        <end position="237"/>
    </location>
</feature>
<feature type="domain" description="Pyrroloquinoline quinone-dependent pyranose dehydrogenase beta-propeller" evidence="2">
    <location>
        <begin position="75"/>
        <end position="221"/>
    </location>
</feature>
<evidence type="ECO:0000313" key="4">
    <source>
        <dbReference type="Proteomes" id="UP000226431"/>
    </source>
</evidence>
<dbReference type="Pfam" id="PF22807">
    <property type="entry name" value="TrAA12"/>
    <property type="match status" value="1"/>
</dbReference>
<dbReference type="OrthoDB" id="507128at2759"/>
<gene>
    <name evidence="3" type="ORF">CDD80_6788</name>
</gene>